<dbReference type="Pfam" id="PF01421">
    <property type="entry name" value="Reprolysin"/>
    <property type="match status" value="1"/>
</dbReference>
<dbReference type="EMBL" id="JACHHP010000004">
    <property type="protein sequence ID" value="MBB5208899.1"/>
    <property type="molecule type" value="Genomic_DNA"/>
</dbReference>
<feature type="domain" description="Peptidase M12B" evidence="2">
    <location>
        <begin position="179"/>
        <end position="356"/>
    </location>
</feature>
<name>A0A7W8G104_9GAMM</name>
<dbReference type="GO" id="GO:0006508">
    <property type="term" value="P:proteolysis"/>
    <property type="evidence" value="ECO:0007669"/>
    <property type="project" value="InterPro"/>
</dbReference>
<evidence type="ECO:0000313" key="3">
    <source>
        <dbReference type="EMBL" id="MBB5208899.1"/>
    </source>
</evidence>
<dbReference type="RefSeq" id="WP_183961446.1">
    <property type="nucleotide sequence ID" value="NZ_JACHHP010000004.1"/>
</dbReference>
<keyword evidence="1" id="KW-0732">Signal</keyword>
<dbReference type="PANTHER" id="PTHR11905:SF159">
    <property type="entry name" value="ADAM METALLOPROTEASE"/>
    <property type="match status" value="1"/>
</dbReference>
<comment type="caution">
    <text evidence="3">The sequence shown here is derived from an EMBL/GenBank/DDBJ whole genome shotgun (WGS) entry which is preliminary data.</text>
</comment>
<dbReference type="Gene3D" id="3.40.390.10">
    <property type="entry name" value="Collagenase (Catalytic Domain)"/>
    <property type="match status" value="1"/>
</dbReference>
<keyword evidence="4" id="KW-1185">Reference proteome</keyword>
<evidence type="ECO:0000256" key="1">
    <source>
        <dbReference type="SAM" id="SignalP"/>
    </source>
</evidence>
<gene>
    <name evidence="3" type="ORF">HNQ52_002449</name>
</gene>
<dbReference type="AlphaFoldDB" id="A0A7W8G104"/>
<dbReference type="PANTHER" id="PTHR11905">
    <property type="entry name" value="ADAM A DISINTEGRIN AND METALLOPROTEASE DOMAIN"/>
    <property type="match status" value="1"/>
</dbReference>
<dbReference type="InterPro" id="IPR024079">
    <property type="entry name" value="MetalloPept_cat_dom_sf"/>
</dbReference>
<organism evidence="3 4">
    <name type="scientific">Chiayiivirga flava</name>
    <dbReference type="NCBI Taxonomy" id="659595"/>
    <lineage>
        <taxon>Bacteria</taxon>
        <taxon>Pseudomonadati</taxon>
        <taxon>Pseudomonadota</taxon>
        <taxon>Gammaproteobacteria</taxon>
        <taxon>Lysobacterales</taxon>
        <taxon>Lysobacteraceae</taxon>
        <taxon>Chiayiivirga</taxon>
    </lineage>
</organism>
<accession>A0A7W8G104</accession>
<feature type="chain" id="PRO_5030954470" description="Peptidase M12B domain-containing protein" evidence="1">
    <location>
        <begin position="22"/>
        <end position="382"/>
    </location>
</feature>
<dbReference type="InterPro" id="IPR001590">
    <property type="entry name" value="Peptidase_M12B"/>
</dbReference>
<dbReference type="GO" id="GO:0004222">
    <property type="term" value="F:metalloendopeptidase activity"/>
    <property type="evidence" value="ECO:0007669"/>
    <property type="project" value="InterPro"/>
</dbReference>
<reference evidence="3 4" key="1">
    <citation type="submission" date="2020-08" db="EMBL/GenBank/DDBJ databases">
        <title>Genomic Encyclopedia of Type Strains, Phase IV (KMG-IV): sequencing the most valuable type-strain genomes for metagenomic binning, comparative biology and taxonomic classification.</title>
        <authorList>
            <person name="Goeker M."/>
        </authorList>
    </citation>
    <scope>NUCLEOTIDE SEQUENCE [LARGE SCALE GENOMIC DNA]</scope>
    <source>
        <strain evidence="3 4">DSM 24163</strain>
    </source>
</reference>
<feature type="signal peptide" evidence="1">
    <location>
        <begin position="1"/>
        <end position="21"/>
    </location>
</feature>
<evidence type="ECO:0000259" key="2">
    <source>
        <dbReference type="PROSITE" id="PS50215"/>
    </source>
</evidence>
<dbReference type="Proteomes" id="UP000521199">
    <property type="component" value="Unassembled WGS sequence"/>
</dbReference>
<protein>
    <recommendedName>
        <fullName evidence="2">Peptidase M12B domain-containing protein</fullName>
    </recommendedName>
</protein>
<proteinExistence type="predicted"/>
<dbReference type="SUPFAM" id="SSF55486">
    <property type="entry name" value="Metalloproteases ('zincins'), catalytic domain"/>
    <property type="match status" value="1"/>
</dbReference>
<sequence length="382" mass="40485">MPCRPFVVAVVCSAMFVFAHAAQADAFFIERAFDPKITLETGKSDRAVLELNLGGQRQRVLLQPNTVLERRIARLVPGVAAKRQRLYLGEIAGQAGSWVRLSRTDGLWEGALWDGHDMWNLTAARELPEAAATAGVSTGSIVYRGRHAWDRMDMRDDVRRTPLAPSAPARHAAAKGGGFELGLSIVVDTQFQALYGDEAARVASIVNIIDGYYAAANTDVYLHALRLLPAGNAGIVGTDTGALLDQLQDYVLTPAAPAFRAATHLISGKPGIGGGLAYFDILCNQEFSIGVSGGDVDIGTTAAIVAHELGHNYGAEHDGEPDTHAAGCPNNGFVMEPVITIGDPADSFSTCSLSRFAARAPTYACLAGTGGPDDLFSDSFEN</sequence>
<evidence type="ECO:0000313" key="4">
    <source>
        <dbReference type="Proteomes" id="UP000521199"/>
    </source>
</evidence>
<dbReference type="PROSITE" id="PS50215">
    <property type="entry name" value="ADAM_MEPRO"/>
    <property type="match status" value="1"/>
</dbReference>